<proteinExistence type="predicted"/>
<dbReference type="InterPro" id="IPR032466">
    <property type="entry name" value="Metal_Hydrolase"/>
</dbReference>
<dbReference type="NCBIfam" id="NF011984">
    <property type="entry name" value="PRK15446.1-5"/>
    <property type="match status" value="1"/>
</dbReference>
<dbReference type="Proteomes" id="UP000637980">
    <property type="component" value="Unassembled WGS sequence"/>
</dbReference>
<dbReference type="NCBIfam" id="NF011990">
    <property type="entry name" value="PRK15446.2-6"/>
    <property type="match status" value="1"/>
</dbReference>
<evidence type="ECO:0000256" key="1">
    <source>
        <dbReference type="SAM" id="MobiDB-lite"/>
    </source>
</evidence>
<evidence type="ECO:0000313" key="3">
    <source>
        <dbReference type="EMBL" id="GHB38168.1"/>
    </source>
</evidence>
<keyword evidence="4" id="KW-1185">Reference proteome</keyword>
<evidence type="ECO:0000313" key="4">
    <source>
        <dbReference type="Proteomes" id="UP000637980"/>
    </source>
</evidence>
<sequence length="397" mass="43276">MSDVLVGEAPHQPSTQDKPHTPMAFTNAKLILPDQIMAGSLVVENGNIHDVSRGSVSNALDCEGDYLIPGLVELHTDHLENHYKPRPGVIWNPVSAVQAHDAQIACSGITTVFDALRVGTEANAELTAKDMRAMADAIEIGQQEGRLRADHYIHLRCEVSADNCIEGFELFNDDPRVRLASLMDHTPGQRQFTSMTEYKLFYKTKRGFSDEELQKFTTRMQARADRNSEKNRYAISQAARAAGMILATHDDATLAHVEEAIQFGIHVAEFPTTLEAARASHEAGMAVLMGAPNVVRGKSHSGNISALELAEAGYLDVLSSDYVPVSLLQAAFVLAQQVDSLNLPKALQKVTKIPAEAVGLSDRGALEVGRRADLVQVRMVGDVPIVRGVWRQGNRIA</sequence>
<dbReference type="NCBIfam" id="TIGR02318">
    <property type="entry name" value="phosphono_phnM"/>
    <property type="match status" value="1"/>
</dbReference>
<dbReference type="NCBIfam" id="NF011983">
    <property type="entry name" value="PRK15446.1-4"/>
    <property type="match status" value="1"/>
</dbReference>
<organism evidence="3 4">
    <name type="scientific">Pseudovibrio japonicus</name>
    <dbReference type="NCBI Taxonomy" id="366534"/>
    <lineage>
        <taxon>Bacteria</taxon>
        <taxon>Pseudomonadati</taxon>
        <taxon>Pseudomonadota</taxon>
        <taxon>Alphaproteobacteria</taxon>
        <taxon>Hyphomicrobiales</taxon>
        <taxon>Stappiaceae</taxon>
        <taxon>Pseudovibrio</taxon>
    </lineage>
</organism>
<dbReference type="NCBIfam" id="NF011981">
    <property type="entry name" value="PRK15446.1-2"/>
    <property type="match status" value="1"/>
</dbReference>
<dbReference type="EMBL" id="BMXE01000005">
    <property type="protein sequence ID" value="GHB38168.1"/>
    <property type="molecule type" value="Genomic_DNA"/>
</dbReference>
<dbReference type="InterPro" id="IPR011059">
    <property type="entry name" value="Metal-dep_hydrolase_composite"/>
</dbReference>
<dbReference type="RefSeq" id="WP_189437558.1">
    <property type="nucleotide sequence ID" value="NZ_BMXE01000005.1"/>
</dbReference>
<dbReference type="NCBIfam" id="NF011987">
    <property type="entry name" value="PRK15446.2-3"/>
    <property type="match status" value="1"/>
</dbReference>
<feature type="region of interest" description="Disordered" evidence="1">
    <location>
        <begin position="1"/>
        <end position="22"/>
    </location>
</feature>
<dbReference type="SUPFAM" id="SSF51338">
    <property type="entry name" value="Composite domain of metallo-dependent hydrolases"/>
    <property type="match status" value="1"/>
</dbReference>
<gene>
    <name evidence="3" type="ORF">GCM10007094_29390</name>
</gene>
<protein>
    <submittedName>
        <fullName evidence="3">Phosphonate metabolism protein PhnM</fullName>
    </submittedName>
</protein>
<dbReference type="PIRSF" id="PIRSF038971">
    <property type="entry name" value="PhnM"/>
    <property type="match status" value="1"/>
</dbReference>
<name>A0ABQ3EGB7_9HYPH</name>
<dbReference type="InterPro" id="IPR006680">
    <property type="entry name" value="Amidohydro-rel"/>
</dbReference>
<dbReference type="InterPro" id="IPR051781">
    <property type="entry name" value="Metallo-dep_Hydrolase"/>
</dbReference>
<dbReference type="CDD" id="cd01306">
    <property type="entry name" value="PhnM"/>
    <property type="match status" value="1"/>
</dbReference>
<dbReference type="InterPro" id="IPR012696">
    <property type="entry name" value="PhnM"/>
</dbReference>
<accession>A0ABQ3EGB7</accession>
<dbReference type="PANTHER" id="PTHR43135">
    <property type="entry name" value="ALPHA-D-RIBOSE 1-METHYLPHOSPHONATE 5-TRIPHOSPHATE DIPHOSPHATASE"/>
    <property type="match status" value="1"/>
</dbReference>
<evidence type="ECO:0000259" key="2">
    <source>
        <dbReference type="Pfam" id="PF01979"/>
    </source>
</evidence>
<dbReference type="PANTHER" id="PTHR43135:SF3">
    <property type="entry name" value="ALPHA-D-RIBOSE 1-METHYLPHOSPHONATE 5-TRIPHOSPHATE DIPHOSPHATASE"/>
    <property type="match status" value="1"/>
</dbReference>
<dbReference type="Pfam" id="PF01979">
    <property type="entry name" value="Amidohydro_1"/>
    <property type="match status" value="1"/>
</dbReference>
<comment type="caution">
    <text evidence="3">The sequence shown here is derived from an EMBL/GenBank/DDBJ whole genome shotgun (WGS) entry which is preliminary data.</text>
</comment>
<dbReference type="SUPFAM" id="SSF51556">
    <property type="entry name" value="Metallo-dependent hydrolases"/>
    <property type="match status" value="1"/>
</dbReference>
<dbReference type="Gene3D" id="3.20.20.140">
    <property type="entry name" value="Metal-dependent hydrolases"/>
    <property type="match status" value="1"/>
</dbReference>
<reference evidence="4" key="1">
    <citation type="journal article" date="2019" name="Int. J. Syst. Evol. Microbiol.">
        <title>The Global Catalogue of Microorganisms (GCM) 10K type strain sequencing project: providing services to taxonomists for standard genome sequencing and annotation.</title>
        <authorList>
            <consortium name="The Broad Institute Genomics Platform"/>
            <consortium name="The Broad Institute Genome Sequencing Center for Infectious Disease"/>
            <person name="Wu L."/>
            <person name="Ma J."/>
        </authorList>
    </citation>
    <scope>NUCLEOTIDE SEQUENCE [LARGE SCALE GENOMIC DNA]</scope>
    <source>
        <strain evidence="4">KCTC 12861</strain>
    </source>
</reference>
<feature type="domain" description="Amidohydrolase-related" evidence="2">
    <location>
        <begin position="103"/>
        <end position="393"/>
    </location>
</feature>
<dbReference type="Gene3D" id="2.30.40.10">
    <property type="entry name" value="Urease, subunit C, domain 1"/>
    <property type="match status" value="2"/>
</dbReference>